<keyword evidence="5" id="KW-0648">Protein biosynthesis</keyword>
<keyword evidence="4" id="KW-0547">Nucleotide-binding</keyword>
<evidence type="ECO:0000256" key="5">
    <source>
        <dbReference type="ARBA" id="ARBA00022917"/>
    </source>
</evidence>
<sequence>LVVHNTTLLDRIRNSTIAAKEAGGITQHIGASEVPIDIVEKICGPMLRASGSKVTLPGLLFIDTPGHEAFTNLRKRGGSVSDLAILVVDITKGFEPQTIEAINILREYKTPFIVAANKVDLITGWRSVKTNSIMESLKQQNSYVSEELEKKLYELMGRLGELGFSSDRFDHIKDFKAELAIVPLSAKTGEGIAELLMLVAGLSQKFLEMKLSIEVNGPGKGSILERKEITGLGMTIDVILYDGALHVNDTIAFATADSINTAKIKALLKPKPLHEMRESASKFKQVDSVFAASGVKISGNGLDGALPGSPIIQVTDTNYAEKIRAEVGDVFAADDKGVVLKADSIGSIEALTRLLKAEGFFISKKGLGEVTKRDILDAFSMHATDPKGAIVIAFSVNVEAEAAETARYSGIKIIEGNIIYKIIDDYKEYVSEMEKLSKGQMEKDVIFPAEIHIMRDSCFRVSHPAIFGMAVFRQGQTRRRDNEFRGRSYRKGKRHTER</sequence>
<dbReference type="Gene3D" id="3.40.50.300">
    <property type="entry name" value="P-loop containing nucleotide triphosphate hydrolases"/>
    <property type="match status" value="1"/>
</dbReference>
<evidence type="ECO:0000256" key="6">
    <source>
        <dbReference type="ARBA" id="ARBA00023134"/>
    </source>
</evidence>
<comment type="similarity">
    <text evidence="1">Belongs to the TRAFAC class translation factor GTPase superfamily. Classic translation factor GTPase family. IF-2 subfamily.</text>
</comment>
<evidence type="ECO:0000313" key="9">
    <source>
        <dbReference type="EMBL" id="EQD52091.1"/>
    </source>
</evidence>
<dbReference type="NCBIfam" id="NF003078">
    <property type="entry name" value="PRK04004.1"/>
    <property type="match status" value="1"/>
</dbReference>
<dbReference type="InterPro" id="IPR015760">
    <property type="entry name" value="TIF_IF2"/>
</dbReference>
<keyword evidence="6" id="KW-0342">GTP-binding</keyword>
<evidence type="ECO:0000256" key="1">
    <source>
        <dbReference type="ARBA" id="ARBA00007733"/>
    </source>
</evidence>
<reference evidence="9" key="1">
    <citation type="submission" date="2013-08" db="EMBL/GenBank/DDBJ databases">
        <authorList>
            <person name="Mendez C."/>
            <person name="Richter M."/>
            <person name="Ferrer M."/>
            <person name="Sanchez J."/>
        </authorList>
    </citation>
    <scope>NUCLEOTIDE SEQUENCE</scope>
</reference>
<evidence type="ECO:0000259" key="8">
    <source>
        <dbReference type="PROSITE" id="PS51722"/>
    </source>
</evidence>
<dbReference type="NCBIfam" id="TIGR00231">
    <property type="entry name" value="small_GTP"/>
    <property type="match status" value="1"/>
</dbReference>
<dbReference type="SUPFAM" id="SSF52156">
    <property type="entry name" value="Initiation factor IF2/eIF5b, domain 3"/>
    <property type="match status" value="1"/>
</dbReference>
<protein>
    <recommendedName>
        <fullName evidence="2">Probable translation initiation factor IF-2</fullName>
    </recommendedName>
</protein>
<dbReference type="PANTHER" id="PTHR43381">
    <property type="entry name" value="TRANSLATION INITIATION FACTOR IF-2-RELATED"/>
    <property type="match status" value="1"/>
</dbReference>
<dbReference type="InterPro" id="IPR023115">
    <property type="entry name" value="TIF_IF2_dom3"/>
</dbReference>
<dbReference type="InterPro" id="IPR004544">
    <property type="entry name" value="TF_aIF-2_arc"/>
</dbReference>
<dbReference type="Pfam" id="PF00009">
    <property type="entry name" value="GTP_EFTU"/>
    <property type="match status" value="1"/>
</dbReference>
<dbReference type="PANTHER" id="PTHR43381:SF4">
    <property type="entry name" value="EUKARYOTIC TRANSLATION INITIATION FACTOR 5B"/>
    <property type="match status" value="1"/>
</dbReference>
<dbReference type="InterPro" id="IPR005225">
    <property type="entry name" value="Small_GTP-bd"/>
</dbReference>
<feature type="domain" description="Tr-type G" evidence="8">
    <location>
        <begin position="1"/>
        <end position="208"/>
    </location>
</feature>
<evidence type="ECO:0000256" key="3">
    <source>
        <dbReference type="ARBA" id="ARBA00022540"/>
    </source>
</evidence>
<dbReference type="NCBIfam" id="TIGR00491">
    <property type="entry name" value="aIF-2"/>
    <property type="match status" value="1"/>
</dbReference>
<evidence type="ECO:0000256" key="2">
    <source>
        <dbReference type="ARBA" id="ARBA00020166"/>
    </source>
</evidence>
<evidence type="ECO:0000256" key="7">
    <source>
        <dbReference type="ARBA" id="ARBA00024852"/>
    </source>
</evidence>
<dbReference type="Gene3D" id="3.40.50.10050">
    <property type="entry name" value="Translation initiation factor IF- 2, domain 3"/>
    <property type="match status" value="1"/>
</dbReference>
<reference evidence="9" key="2">
    <citation type="journal article" date="2014" name="ISME J.">
        <title>Microbial stratification in low pH oxic and suboxic macroscopic growths along an acid mine drainage.</title>
        <authorList>
            <person name="Mendez-Garcia C."/>
            <person name="Mesa V."/>
            <person name="Sprenger R.R."/>
            <person name="Richter M."/>
            <person name="Diez M.S."/>
            <person name="Solano J."/>
            <person name="Bargiela R."/>
            <person name="Golyshina O.V."/>
            <person name="Manteca A."/>
            <person name="Ramos J.L."/>
            <person name="Gallego J.R."/>
            <person name="Llorente I."/>
            <person name="Martins Dos Santos V.A."/>
            <person name="Jensen O.N."/>
            <person name="Pelaez A.I."/>
            <person name="Sanchez J."/>
            <person name="Ferrer M."/>
        </authorList>
    </citation>
    <scope>NUCLEOTIDE SEQUENCE</scope>
</reference>
<dbReference type="Gene3D" id="2.40.30.10">
    <property type="entry name" value="Translation factors"/>
    <property type="match status" value="1"/>
</dbReference>
<dbReference type="InterPro" id="IPR027417">
    <property type="entry name" value="P-loop_NTPase"/>
</dbReference>
<dbReference type="CDD" id="cd03703">
    <property type="entry name" value="aeIF5B_II"/>
    <property type="match status" value="1"/>
</dbReference>
<dbReference type="CDD" id="cd01887">
    <property type="entry name" value="IF2_eIF5B"/>
    <property type="match status" value="1"/>
</dbReference>
<organism evidence="9">
    <name type="scientific">mine drainage metagenome</name>
    <dbReference type="NCBI Taxonomy" id="410659"/>
    <lineage>
        <taxon>unclassified sequences</taxon>
        <taxon>metagenomes</taxon>
        <taxon>ecological metagenomes</taxon>
    </lineage>
</organism>
<dbReference type="InterPro" id="IPR000795">
    <property type="entry name" value="T_Tr_GTP-bd_dom"/>
</dbReference>
<proteinExistence type="inferred from homology"/>
<dbReference type="AlphaFoldDB" id="T0ZV24"/>
<comment type="function">
    <text evidence="7">Function in general translation initiation by promoting the binding of the formylmethionine-tRNA to ribosomes. Seems to function along with eIF-2.</text>
</comment>
<name>T0ZV24_9ZZZZ</name>
<dbReference type="InterPro" id="IPR036925">
    <property type="entry name" value="TIF_IF2_dom3_sf"/>
</dbReference>
<dbReference type="FunFam" id="3.40.50.300:FF:000112">
    <property type="entry name" value="Eukaryotic translation initiation factor 5B"/>
    <property type="match status" value="1"/>
</dbReference>
<keyword evidence="3 9" id="KW-0396">Initiation factor</keyword>
<comment type="caution">
    <text evidence="9">The sequence shown here is derived from an EMBL/GenBank/DDBJ whole genome shotgun (WGS) entry which is preliminary data.</text>
</comment>
<dbReference type="EMBL" id="AUZZ01004760">
    <property type="protein sequence ID" value="EQD52091.1"/>
    <property type="molecule type" value="Genomic_DNA"/>
</dbReference>
<gene>
    <name evidence="9" type="ORF">B2A_06703</name>
</gene>
<dbReference type="GO" id="GO:0003924">
    <property type="term" value="F:GTPase activity"/>
    <property type="evidence" value="ECO:0007669"/>
    <property type="project" value="InterPro"/>
</dbReference>
<dbReference type="GO" id="GO:0005525">
    <property type="term" value="F:GTP binding"/>
    <property type="evidence" value="ECO:0007669"/>
    <property type="project" value="UniProtKB-KW"/>
</dbReference>
<dbReference type="PROSITE" id="PS51722">
    <property type="entry name" value="G_TR_2"/>
    <property type="match status" value="1"/>
</dbReference>
<dbReference type="Pfam" id="PF11987">
    <property type="entry name" value="IF-2"/>
    <property type="match status" value="1"/>
</dbReference>
<dbReference type="FunFam" id="3.40.50.10050:FF:000001">
    <property type="entry name" value="Translation initiation factor IF-2"/>
    <property type="match status" value="1"/>
</dbReference>
<dbReference type="GO" id="GO:0005737">
    <property type="term" value="C:cytoplasm"/>
    <property type="evidence" value="ECO:0007669"/>
    <property type="project" value="TreeGrafter"/>
</dbReference>
<dbReference type="GO" id="GO:0003743">
    <property type="term" value="F:translation initiation factor activity"/>
    <property type="evidence" value="ECO:0007669"/>
    <property type="project" value="UniProtKB-KW"/>
</dbReference>
<evidence type="ECO:0000256" key="4">
    <source>
        <dbReference type="ARBA" id="ARBA00022741"/>
    </source>
</evidence>
<feature type="non-terminal residue" evidence="9">
    <location>
        <position position="1"/>
    </location>
</feature>
<dbReference type="SUPFAM" id="SSF52540">
    <property type="entry name" value="P-loop containing nucleoside triphosphate hydrolases"/>
    <property type="match status" value="1"/>
</dbReference>
<accession>T0ZV24</accession>